<keyword evidence="1" id="KW-0067">ATP-binding</keyword>
<keyword evidence="2" id="KW-1185">Reference proteome</keyword>
<sequence>MISTGDFFIRKERELGIRLNRVQRQAVLYTEGPLLLLASPGSGKTTTIVMRIGYLVEEKGVEPSRIKALTFSRAAATDMKQRFQQFFPGPAAGGVDFSTIHSLAFQVVQEHFRRAGIKYRVIEGDAGGQVASGPHPGPPHKRQILRELYRRIVGENLTEDQLEELTTYITFVKNKLVPVERLAHVHCDVPEAQRIFREYEAFKRAEAGGLLIDYDDMLVMANRILEKDEELLKKYQARYDYILTDESQDTSLVQHAIIEKLARDHENLCVVADDDQSIYGWRAAEPKYLLDFKKVYPRALILKMEQNYRSSKNIVHVANQFIKRNKNRYDKNMFTFNPPHRDIVIQDLVDYRQQAKYVVEQISQLENPREAAVLYRNRSSSIPLVNELDRRGIPFCIKDADNGFFSHWVVQDILNFMRMAYTDKRPDLLEKIYPKLNGYITKQQMATLKEIHNHESVFDNLVRIVGVKDYQIGPLQTCKKLFAEMKGLTPVEAIAVIRRDLGYEHTLMNMSERLGFRKEHLIGIVNTLEEIADGLGSLEEFANRLQHLENTMKASSRRMDAHAVTLSTLHSAKGLEFDRVYIIDLIEGVLPSNDDIQRLRNKDSAAMEEAARLFYVGMTRAKTHLELVTYRNKDGGKVKESRFVTHVRRIQAPPKSVAKNHRAAPSPHGVEQPDRSTIPVSPRAIRTANGLTAGKSVRHPVFGRGRIVKVEGEIVEIVFNGRPKKLSLPLCLEKGLLEPV</sequence>
<dbReference type="EMBL" id="LR792684">
    <property type="protein sequence ID" value="CAB3389763.1"/>
    <property type="molecule type" value="Genomic_DNA"/>
</dbReference>
<name>A0ACA8Z5D7_9BACL</name>
<keyword evidence="1" id="KW-0378">Hydrolase</keyword>
<reference evidence="1" key="1">
    <citation type="submission" date="2020-04" db="EMBL/GenBank/DDBJ databases">
        <authorList>
            <person name="Hogendoorn C."/>
        </authorList>
    </citation>
    <scope>NUCLEOTIDE SEQUENCE</scope>
    <source>
        <strain evidence="1">FAVT5</strain>
    </source>
</reference>
<protein>
    <submittedName>
        <fullName evidence="1">DNA helicase</fullName>
        <ecNumber evidence="1">3.6.4.12</ecNumber>
    </submittedName>
</protein>
<accession>A0ACA8Z5D7</accession>
<gene>
    <name evidence="1" type="ORF">FAVT5_0523</name>
</gene>
<proteinExistence type="predicted"/>
<evidence type="ECO:0000313" key="1">
    <source>
        <dbReference type="EMBL" id="CAB3389763.1"/>
    </source>
</evidence>
<evidence type="ECO:0000313" key="2">
    <source>
        <dbReference type="Proteomes" id="UP000501793"/>
    </source>
</evidence>
<dbReference type="Proteomes" id="UP000501793">
    <property type="component" value="Chromosome"/>
</dbReference>
<keyword evidence="1" id="KW-0547">Nucleotide-binding</keyword>
<organism evidence="1 2">
    <name type="scientific">Kyrpidia spormannii</name>
    <dbReference type="NCBI Taxonomy" id="2055160"/>
    <lineage>
        <taxon>Bacteria</taxon>
        <taxon>Bacillati</taxon>
        <taxon>Bacillota</taxon>
        <taxon>Bacilli</taxon>
        <taxon>Bacillales</taxon>
        <taxon>Alicyclobacillaceae</taxon>
        <taxon>Kyrpidia</taxon>
    </lineage>
</organism>
<keyword evidence="1" id="KW-0347">Helicase</keyword>
<dbReference type="EC" id="3.6.4.12" evidence="1"/>